<sequence length="274" mass="29462">MIGNQKVRASGKDVESDQAIALQVDEKGACLSHLQPGDAVMQPLLDQCRELCMLDSELSYFEFVATSANQLSKPSRYLDTIGMITDKYLHLVRAALPVLQIYYKPPSRTSGNATETSLSSVDNAPVAEINAKMPEAGLSPDENIFGVRQPSGPQTLYAPTMQMASANTPLHATILHYEVAEEATEEVDSATPGVVDAEDSEDAACSLTTASETSRTTTRGGQQSTAAEYYLSFRQPGVRLFNNTLIPIANDEEAVEALRAVADSLCIILKATGE</sequence>
<evidence type="ECO:0000313" key="3">
    <source>
        <dbReference type="WBParaSite" id="SSLN_0001272501-mRNA-1"/>
    </source>
</evidence>
<evidence type="ECO:0000313" key="2">
    <source>
        <dbReference type="Proteomes" id="UP000275846"/>
    </source>
</evidence>
<dbReference type="WBParaSite" id="SSLN_0001272501-mRNA-1">
    <property type="protein sequence ID" value="SSLN_0001272501-mRNA-1"/>
    <property type="gene ID" value="SSLN_0001272501"/>
</dbReference>
<evidence type="ECO:0000313" key="1">
    <source>
        <dbReference type="EMBL" id="VDL98649.1"/>
    </source>
</evidence>
<gene>
    <name evidence="1" type="ORF">SSLN_LOCUS12264</name>
</gene>
<dbReference type="Proteomes" id="UP000275846">
    <property type="component" value="Unassembled WGS sequence"/>
</dbReference>
<protein>
    <submittedName>
        <fullName evidence="3">Ras-GEF domain-containing protein</fullName>
    </submittedName>
</protein>
<reference evidence="3" key="1">
    <citation type="submission" date="2016-06" db="UniProtKB">
        <authorList>
            <consortium name="WormBaseParasite"/>
        </authorList>
    </citation>
    <scope>IDENTIFICATION</scope>
</reference>
<dbReference type="AlphaFoldDB" id="A0A183T716"/>
<reference evidence="1 2" key="2">
    <citation type="submission" date="2018-11" db="EMBL/GenBank/DDBJ databases">
        <authorList>
            <consortium name="Pathogen Informatics"/>
        </authorList>
    </citation>
    <scope>NUCLEOTIDE SEQUENCE [LARGE SCALE GENOMIC DNA]</scope>
    <source>
        <strain evidence="1 2">NST_G2</strain>
    </source>
</reference>
<dbReference type="EMBL" id="UYSU01037144">
    <property type="protein sequence ID" value="VDL98649.1"/>
    <property type="molecule type" value="Genomic_DNA"/>
</dbReference>
<accession>A0A183T716</accession>
<organism evidence="3">
    <name type="scientific">Schistocephalus solidus</name>
    <name type="common">Tapeworm</name>
    <dbReference type="NCBI Taxonomy" id="70667"/>
    <lineage>
        <taxon>Eukaryota</taxon>
        <taxon>Metazoa</taxon>
        <taxon>Spiralia</taxon>
        <taxon>Lophotrochozoa</taxon>
        <taxon>Platyhelminthes</taxon>
        <taxon>Cestoda</taxon>
        <taxon>Eucestoda</taxon>
        <taxon>Diphyllobothriidea</taxon>
        <taxon>Diphyllobothriidae</taxon>
        <taxon>Schistocephalus</taxon>
    </lineage>
</organism>
<proteinExistence type="predicted"/>
<dbReference type="OrthoDB" id="10550647at2759"/>
<keyword evidence="2" id="KW-1185">Reference proteome</keyword>
<name>A0A183T716_SCHSO</name>